<dbReference type="Gene3D" id="1.10.10.10">
    <property type="entry name" value="Winged helix-like DNA-binding domain superfamily/Winged helix DNA-binding domain"/>
    <property type="match status" value="1"/>
</dbReference>
<reference evidence="6 7" key="1">
    <citation type="submission" date="2019-01" db="EMBL/GenBank/DDBJ databases">
        <title>Sinorhodobacter populi sp. nov. isolated from the symptomatic bark tissue of Populus euramericana canker.</title>
        <authorList>
            <person name="Xu G."/>
        </authorList>
    </citation>
    <scope>NUCLEOTIDE SEQUENCE [LARGE SCALE GENOMIC DNA]</scope>
    <source>
        <strain evidence="6 7">07D10-4-3</strain>
    </source>
</reference>
<keyword evidence="3" id="KW-0804">Transcription</keyword>
<proteinExistence type="predicted"/>
<dbReference type="AlphaFoldDB" id="A0A443KPP3"/>
<dbReference type="RefSeq" id="WP_128230848.1">
    <property type="nucleotide sequence ID" value="NZ_SAUY01000001.1"/>
</dbReference>
<keyword evidence="2" id="KW-0238">DNA-binding</keyword>
<dbReference type="SUPFAM" id="SSF55781">
    <property type="entry name" value="GAF domain-like"/>
    <property type="match status" value="1"/>
</dbReference>
<gene>
    <name evidence="6" type="ORF">D2T29_00115</name>
</gene>
<comment type="caution">
    <text evidence="6">The sequence shown here is derived from an EMBL/GenBank/DDBJ whole genome shotgun (WGS) entry which is preliminary data.</text>
</comment>
<evidence type="ECO:0000259" key="5">
    <source>
        <dbReference type="PROSITE" id="PS51078"/>
    </source>
</evidence>
<dbReference type="InterPro" id="IPR005471">
    <property type="entry name" value="Tscrpt_reg_IclR_N"/>
</dbReference>
<feature type="domain" description="IclR-ED" evidence="5">
    <location>
        <begin position="86"/>
        <end position="268"/>
    </location>
</feature>
<sequence>MGYQETITGTVAGVVRGEVTGTQCIRRSFAILRLLAGGDHDGEKLVDIAGALKLSHPTTHRILKALEQEGIVERAGGSQRYRLGAEAAWLGVGPFNRCPITRLSAIVLEDLAQATGDSIFLSVPSHNDAVYADRRLGSWPVQARGVHVGARRPMGVSVGGRVMLAHLGEARMKTVLAENADRFADWNCPMDRVLRGIEDTRAQGYLVDDSLTRQGRRAMAVPVRDVGGRAIGAISIIAPTARLGADRVARLLPLLREGARRVGTALFEQRMAS</sequence>
<organism evidence="6 7">
    <name type="scientific">Paenirhodobacter populi</name>
    <dbReference type="NCBI Taxonomy" id="2306993"/>
    <lineage>
        <taxon>Bacteria</taxon>
        <taxon>Pseudomonadati</taxon>
        <taxon>Pseudomonadota</taxon>
        <taxon>Alphaproteobacteria</taxon>
        <taxon>Rhodobacterales</taxon>
        <taxon>Rhodobacter group</taxon>
        <taxon>Paenirhodobacter</taxon>
    </lineage>
</organism>
<protein>
    <submittedName>
        <fullName evidence="6">IclR family transcriptional regulator</fullName>
    </submittedName>
</protein>
<name>A0A443KPP3_9RHOB</name>
<dbReference type="Pfam" id="PF09339">
    <property type="entry name" value="HTH_IclR"/>
    <property type="match status" value="1"/>
</dbReference>
<dbReference type="Gene3D" id="3.30.450.40">
    <property type="match status" value="1"/>
</dbReference>
<dbReference type="Proteomes" id="UP000284451">
    <property type="component" value="Unassembled WGS sequence"/>
</dbReference>
<reference evidence="6 7" key="2">
    <citation type="submission" date="2019-01" db="EMBL/GenBank/DDBJ databases">
        <authorList>
            <person name="Li Y."/>
        </authorList>
    </citation>
    <scope>NUCLEOTIDE SEQUENCE [LARGE SCALE GENOMIC DNA]</scope>
    <source>
        <strain evidence="6 7">07D10-4-3</strain>
    </source>
</reference>
<feature type="domain" description="HTH iclR-type" evidence="4">
    <location>
        <begin position="22"/>
        <end position="85"/>
    </location>
</feature>
<dbReference type="Pfam" id="PF01614">
    <property type="entry name" value="IclR_C"/>
    <property type="match status" value="1"/>
</dbReference>
<dbReference type="InterPro" id="IPR011991">
    <property type="entry name" value="ArsR-like_HTH"/>
</dbReference>
<dbReference type="PROSITE" id="PS51078">
    <property type="entry name" value="ICLR_ED"/>
    <property type="match status" value="1"/>
</dbReference>
<evidence type="ECO:0000313" key="6">
    <source>
        <dbReference type="EMBL" id="RWR34921.1"/>
    </source>
</evidence>
<accession>A0A443KPP3</accession>
<dbReference type="PANTHER" id="PTHR30136:SF39">
    <property type="entry name" value="TRANSCRIPTIONAL REGULATORY PROTEIN"/>
    <property type="match status" value="1"/>
</dbReference>
<dbReference type="InterPro" id="IPR014757">
    <property type="entry name" value="Tscrpt_reg_IclR_C"/>
</dbReference>
<evidence type="ECO:0000259" key="4">
    <source>
        <dbReference type="PROSITE" id="PS51077"/>
    </source>
</evidence>
<dbReference type="GO" id="GO:0003677">
    <property type="term" value="F:DNA binding"/>
    <property type="evidence" value="ECO:0007669"/>
    <property type="project" value="UniProtKB-KW"/>
</dbReference>
<dbReference type="PROSITE" id="PS51077">
    <property type="entry name" value="HTH_ICLR"/>
    <property type="match status" value="1"/>
</dbReference>
<keyword evidence="1" id="KW-0805">Transcription regulation</keyword>
<dbReference type="GO" id="GO:0045892">
    <property type="term" value="P:negative regulation of DNA-templated transcription"/>
    <property type="evidence" value="ECO:0007669"/>
    <property type="project" value="TreeGrafter"/>
</dbReference>
<dbReference type="PANTHER" id="PTHR30136">
    <property type="entry name" value="HELIX-TURN-HELIX TRANSCRIPTIONAL REGULATOR, ICLR FAMILY"/>
    <property type="match status" value="1"/>
</dbReference>
<dbReference type="InterPro" id="IPR050707">
    <property type="entry name" value="HTH_MetabolicPath_Reg"/>
</dbReference>
<dbReference type="InterPro" id="IPR029016">
    <property type="entry name" value="GAF-like_dom_sf"/>
</dbReference>
<dbReference type="SMART" id="SM00346">
    <property type="entry name" value="HTH_ICLR"/>
    <property type="match status" value="1"/>
</dbReference>
<evidence type="ECO:0000256" key="2">
    <source>
        <dbReference type="ARBA" id="ARBA00023125"/>
    </source>
</evidence>
<dbReference type="CDD" id="cd00090">
    <property type="entry name" value="HTH_ARSR"/>
    <property type="match status" value="1"/>
</dbReference>
<dbReference type="InterPro" id="IPR036388">
    <property type="entry name" value="WH-like_DNA-bd_sf"/>
</dbReference>
<evidence type="ECO:0000256" key="3">
    <source>
        <dbReference type="ARBA" id="ARBA00023163"/>
    </source>
</evidence>
<dbReference type="EMBL" id="SAUY01000001">
    <property type="protein sequence ID" value="RWR34921.1"/>
    <property type="molecule type" value="Genomic_DNA"/>
</dbReference>
<evidence type="ECO:0000313" key="7">
    <source>
        <dbReference type="Proteomes" id="UP000284451"/>
    </source>
</evidence>
<dbReference type="InterPro" id="IPR036390">
    <property type="entry name" value="WH_DNA-bd_sf"/>
</dbReference>
<dbReference type="SUPFAM" id="SSF46785">
    <property type="entry name" value="Winged helix' DNA-binding domain"/>
    <property type="match status" value="1"/>
</dbReference>
<dbReference type="GO" id="GO:0003700">
    <property type="term" value="F:DNA-binding transcription factor activity"/>
    <property type="evidence" value="ECO:0007669"/>
    <property type="project" value="TreeGrafter"/>
</dbReference>
<evidence type="ECO:0000256" key="1">
    <source>
        <dbReference type="ARBA" id="ARBA00023015"/>
    </source>
</evidence>